<dbReference type="KEGG" id="ipa:Isop_1139"/>
<dbReference type="PANTHER" id="PTHR11085">
    <property type="entry name" value="NAD-DEPENDENT PROTEIN DEACYLASE SIRTUIN-5, MITOCHONDRIAL-RELATED"/>
    <property type="match status" value="1"/>
</dbReference>
<feature type="active site" description="Proton acceptor" evidence="4">
    <location>
        <position position="131"/>
    </location>
</feature>
<dbReference type="CDD" id="cd01407">
    <property type="entry name" value="SIR2-fam"/>
    <property type="match status" value="1"/>
</dbReference>
<dbReference type="HOGENOM" id="CLU_023643_3_0_0"/>
<proteinExistence type="predicted"/>
<evidence type="ECO:0000256" key="2">
    <source>
        <dbReference type="ARBA" id="ARBA00022679"/>
    </source>
</evidence>
<sequence length="261" mass="28831">MELVDMLDRAAETLKEARSVLFITGAGMSADSGLPTYRGTGGLYQDRTTDAGVPVEVALSGGMFQRNPAVTWSVLLELANAARGKRPHRGHEILAAFENDPVYGFDRIWILTQNVDGFHQRAGSRQVIDIHGDLSQLQCARECGWEEHVTDYHHIDPDRLPPRCPVCNSPIRPNVVLFGELLPEAKLRRLQTELRAGFDLVVSIGTTSVFPYIAQPMIINARLGKPTLEINPDFTEVSSIADLRLPLGAARALVELERRLA</sequence>
<dbReference type="GO" id="GO:0046872">
    <property type="term" value="F:metal ion binding"/>
    <property type="evidence" value="ECO:0007669"/>
    <property type="project" value="UniProtKB-KW"/>
</dbReference>
<evidence type="ECO:0000256" key="1">
    <source>
        <dbReference type="ARBA" id="ARBA00012928"/>
    </source>
</evidence>
<dbReference type="AlphaFoldDB" id="E8R4Y0"/>
<evidence type="ECO:0000259" key="5">
    <source>
        <dbReference type="PROSITE" id="PS50305"/>
    </source>
</evidence>
<dbReference type="STRING" id="575540.Isop_1139"/>
<evidence type="ECO:0000256" key="3">
    <source>
        <dbReference type="ARBA" id="ARBA00023027"/>
    </source>
</evidence>
<dbReference type="InterPro" id="IPR050134">
    <property type="entry name" value="NAD-dep_sirtuin_deacylases"/>
</dbReference>
<keyword evidence="2" id="KW-0808">Transferase</keyword>
<reference evidence="6 7" key="2">
    <citation type="journal article" date="2011" name="Stand. Genomic Sci.">
        <title>Complete genome sequence of Isosphaera pallida type strain (IS1B).</title>
        <authorList>
            <consortium name="US DOE Joint Genome Institute (JGI-PGF)"/>
            <person name="Goker M."/>
            <person name="Cleland D."/>
            <person name="Saunders E."/>
            <person name="Lapidus A."/>
            <person name="Nolan M."/>
            <person name="Lucas S."/>
            <person name="Hammon N."/>
            <person name="Deshpande S."/>
            <person name="Cheng J.F."/>
            <person name="Tapia R."/>
            <person name="Han C."/>
            <person name="Goodwin L."/>
            <person name="Pitluck S."/>
            <person name="Liolios K."/>
            <person name="Pagani I."/>
            <person name="Ivanova N."/>
            <person name="Mavromatis K."/>
            <person name="Pati A."/>
            <person name="Chen A."/>
            <person name="Palaniappan K."/>
            <person name="Land M."/>
            <person name="Hauser L."/>
            <person name="Chang Y.J."/>
            <person name="Jeffries C.D."/>
            <person name="Detter J.C."/>
            <person name="Beck B."/>
            <person name="Woyke T."/>
            <person name="Bristow J."/>
            <person name="Eisen J.A."/>
            <person name="Markowitz V."/>
            <person name="Hugenholtz P."/>
            <person name="Kyrpides N.C."/>
            <person name="Klenk H.P."/>
        </authorList>
    </citation>
    <scope>NUCLEOTIDE SEQUENCE [LARGE SCALE GENOMIC DNA]</scope>
    <source>
        <strain evidence="7">ATCC 43644 / DSM 9630 / IS1B</strain>
    </source>
</reference>
<feature type="binding site" evidence="4">
    <location>
        <position position="143"/>
    </location>
    <ligand>
        <name>Zn(2+)</name>
        <dbReference type="ChEBI" id="CHEBI:29105"/>
    </ligand>
</feature>
<dbReference type="InterPro" id="IPR026591">
    <property type="entry name" value="Sirtuin_cat_small_dom_sf"/>
</dbReference>
<organism evidence="6 7">
    <name type="scientific">Isosphaera pallida (strain ATCC 43644 / DSM 9630 / IS1B)</name>
    <dbReference type="NCBI Taxonomy" id="575540"/>
    <lineage>
        <taxon>Bacteria</taxon>
        <taxon>Pseudomonadati</taxon>
        <taxon>Planctomycetota</taxon>
        <taxon>Planctomycetia</taxon>
        <taxon>Isosphaerales</taxon>
        <taxon>Isosphaeraceae</taxon>
        <taxon>Isosphaera</taxon>
    </lineage>
</organism>
<evidence type="ECO:0000313" key="6">
    <source>
        <dbReference type="EMBL" id="ADV61726.1"/>
    </source>
</evidence>
<dbReference type="InParanoid" id="E8R4Y0"/>
<keyword evidence="3" id="KW-0520">NAD</keyword>
<keyword evidence="4" id="KW-0862">Zinc</keyword>
<dbReference type="PROSITE" id="PS50305">
    <property type="entry name" value="SIRTUIN"/>
    <property type="match status" value="1"/>
</dbReference>
<dbReference type="InterPro" id="IPR029035">
    <property type="entry name" value="DHS-like_NAD/FAD-binding_dom"/>
</dbReference>
<feature type="binding site" evidence="4">
    <location>
        <position position="139"/>
    </location>
    <ligand>
        <name>Zn(2+)</name>
        <dbReference type="ChEBI" id="CHEBI:29105"/>
    </ligand>
</feature>
<dbReference type="eggNOG" id="COG0846">
    <property type="taxonomic scope" value="Bacteria"/>
</dbReference>
<name>E8R4Y0_ISOPI</name>
<dbReference type="Pfam" id="PF02146">
    <property type="entry name" value="SIR2"/>
    <property type="match status" value="1"/>
</dbReference>
<dbReference type="FunCoup" id="E8R4Y0">
    <property type="interactions" value="360"/>
</dbReference>
<dbReference type="GO" id="GO:0070403">
    <property type="term" value="F:NAD+ binding"/>
    <property type="evidence" value="ECO:0007669"/>
    <property type="project" value="InterPro"/>
</dbReference>
<keyword evidence="4" id="KW-0479">Metal-binding</keyword>
<evidence type="ECO:0000313" key="7">
    <source>
        <dbReference type="Proteomes" id="UP000008631"/>
    </source>
</evidence>
<evidence type="ECO:0000256" key="4">
    <source>
        <dbReference type="PROSITE-ProRule" id="PRU00236"/>
    </source>
</evidence>
<dbReference type="EC" id="2.3.1.286" evidence="1"/>
<protein>
    <recommendedName>
        <fullName evidence="1">protein acetyllysine N-acetyltransferase</fullName>
        <ecNumber evidence="1">2.3.1.286</ecNumber>
    </recommendedName>
</protein>
<accession>E8R4Y0</accession>
<dbReference type="Gene3D" id="3.40.50.1220">
    <property type="entry name" value="TPP-binding domain"/>
    <property type="match status" value="1"/>
</dbReference>
<dbReference type="RefSeq" id="WP_013564015.1">
    <property type="nucleotide sequence ID" value="NC_014962.1"/>
</dbReference>
<feature type="domain" description="Deacetylase sirtuin-type" evidence="5">
    <location>
        <begin position="1"/>
        <end position="261"/>
    </location>
</feature>
<feature type="binding site" evidence="4">
    <location>
        <position position="167"/>
    </location>
    <ligand>
        <name>Zn(2+)</name>
        <dbReference type="ChEBI" id="CHEBI:29105"/>
    </ligand>
</feature>
<dbReference type="PANTHER" id="PTHR11085:SF4">
    <property type="entry name" value="NAD-DEPENDENT PROTEIN DEACYLASE"/>
    <property type="match status" value="1"/>
</dbReference>
<dbReference type="SUPFAM" id="SSF52467">
    <property type="entry name" value="DHS-like NAD/FAD-binding domain"/>
    <property type="match status" value="1"/>
</dbReference>
<feature type="binding site" evidence="4">
    <location>
        <position position="164"/>
    </location>
    <ligand>
        <name>Zn(2+)</name>
        <dbReference type="ChEBI" id="CHEBI:29105"/>
    </ligand>
</feature>
<gene>
    <name evidence="6" type="ordered locus">Isop_1139</name>
</gene>
<dbReference type="GO" id="GO:0017136">
    <property type="term" value="F:histone deacetylase activity, NAD-dependent"/>
    <property type="evidence" value="ECO:0007669"/>
    <property type="project" value="TreeGrafter"/>
</dbReference>
<dbReference type="Proteomes" id="UP000008631">
    <property type="component" value="Chromosome"/>
</dbReference>
<keyword evidence="7" id="KW-1185">Reference proteome</keyword>
<dbReference type="Gene3D" id="3.30.1600.10">
    <property type="entry name" value="SIR2/SIRT2 'Small Domain"/>
    <property type="match status" value="1"/>
</dbReference>
<reference key="1">
    <citation type="submission" date="2010-11" db="EMBL/GenBank/DDBJ databases">
        <title>The complete sequence of chromosome of Isophaera pallida ATCC 43644.</title>
        <authorList>
            <consortium name="US DOE Joint Genome Institute (JGI-PGF)"/>
            <person name="Lucas S."/>
            <person name="Copeland A."/>
            <person name="Lapidus A."/>
            <person name="Bruce D."/>
            <person name="Goodwin L."/>
            <person name="Pitluck S."/>
            <person name="Kyrpides N."/>
            <person name="Mavromatis K."/>
            <person name="Pagani I."/>
            <person name="Ivanova N."/>
            <person name="Saunders E."/>
            <person name="Brettin T."/>
            <person name="Detter J.C."/>
            <person name="Han C."/>
            <person name="Tapia R."/>
            <person name="Land M."/>
            <person name="Hauser L."/>
            <person name="Markowitz V."/>
            <person name="Cheng J.-F."/>
            <person name="Hugenholtz P."/>
            <person name="Woyke T."/>
            <person name="Wu D."/>
            <person name="Eisen J.A."/>
        </authorList>
    </citation>
    <scope>NUCLEOTIDE SEQUENCE</scope>
    <source>
        <strain>ATCC 43644</strain>
    </source>
</reference>
<dbReference type="InterPro" id="IPR003000">
    <property type="entry name" value="Sirtuin"/>
</dbReference>
<dbReference type="EMBL" id="CP002353">
    <property type="protein sequence ID" value="ADV61726.1"/>
    <property type="molecule type" value="Genomic_DNA"/>
</dbReference>
<dbReference type="InterPro" id="IPR026590">
    <property type="entry name" value="Ssirtuin_cat_dom"/>
</dbReference>
<dbReference type="OrthoDB" id="9800582at2"/>